<dbReference type="InterPro" id="IPR008979">
    <property type="entry name" value="Galactose-bd-like_sf"/>
</dbReference>
<evidence type="ECO:0000256" key="3">
    <source>
        <dbReference type="ARBA" id="ARBA00022989"/>
    </source>
</evidence>
<feature type="compositionally biased region" description="Polar residues" evidence="5">
    <location>
        <begin position="788"/>
        <end position="800"/>
    </location>
</feature>
<dbReference type="SUPFAM" id="SSF49785">
    <property type="entry name" value="Galactose-binding domain-like"/>
    <property type="match status" value="1"/>
</dbReference>
<feature type="compositionally biased region" description="Polar residues" evidence="5">
    <location>
        <begin position="558"/>
        <end position="583"/>
    </location>
</feature>
<dbReference type="AlphaFoldDB" id="A0A423W6A6"/>
<dbReference type="PANTHER" id="PTHR12953:SF0">
    <property type="entry name" value="SUN DOMAIN-CONTAINING OSSIFICATION FACTOR"/>
    <property type="match status" value="1"/>
</dbReference>
<feature type="region of interest" description="Disordered" evidence="5">
    <location>
        <begin position="424"/>
        <end position="447"/>
    </location>
</feature>
<keyword evidence="3 6" id="KW-1133">Transmembrane helix</keyword>
<dbReference type="InterPro" id="IPR012919">
    <property type="entry name" value="SUN_dom"/>
</dbReference>
<feature type="compositionally biased region" description="Low complexity" evidence="5">
    <location>
        <begin position="586"/>
        <end position="628"/>
    </location>
</feature>
<keyword evidence="7" id="KW-0732">Signal</keyword>
<dbReference type="GO" id="GO:0005737">
    <property type="term" value="C:cytoplasm"/>
    <property type="evidence" value="ECO:0007669"/>
    <property type="project" value="TreeGrafter"/>
</dbReference>
<keyword evidence="2 6" id="KW-0812">Transmembrane</keyword>
<sequence>MRYLTSPSNLWLWTLVLVANRGSAQDVSAAVSTGVCQSRTINYITHTLPQQCLRTSWLAANSTIHNGTDNATATTTSDAVLETTTARGGPASEATATSTESSTQSQAPDKQNATEKTDDRPGDEGRTKQEEEDAEDLATSSFMSFEEWKAMMLKKSGQDIADLKERKQRETRDMDAGANGALETWGDDGEIALDFDVLSDKISEMTAPAGARSTPAPNDASGAEAQEPAVYGDGVAHYRRPKDAGKTCKERFSYSSFDGGATVLKTSPGAQNAKAILVENKDSYMLFECKQENKFVVVELSEDILVDTVVLANFEFFSSMIRSFRVSVSDKYPVKIEKWKDIGVFQARNSRDLQSFLVENPKIWAKYIRIEFLSHYGNEWYCPVSLLRVHGTRMLDSWKDAEAGAEEDEPAETITGPEAVPEPEIAQEEAPPPAPEATPAEEEPASVTPNVSFPVYGLSPWYPPIFANVSLATCGLGTPTTTETNGASAPADGLGGSASPGEPAPSTKEGGNVAAAEPTTSSKGSLASSTNTSVSSADVPIKSSTSTTSTLSIPSESDIVSNTTESAQQPTESTGSKSSITPPRSSPASKAANSPSSKSAASQQSQGQPSKANQGKNATSTTSAASSSPTIQESFFKTVSKRLQFLESNTTLSMQYIEEQSRFLQEALKKMERRQISRVDAFLNNLNNTVFSELRRVREDYDQIWQSTVIALETQREQSQRDILALRDEVRFQRHMAIFQAVMLLCCLVLVVFSRGVLGGAGIIDQWPASTSQFINSYLATPKWQPGSPRSASRSNTPVRNGSALRPGGAQARPQTRHGPVDSVSFTEKMLPLTPVSERFDINDIDTDISSPTPPRPMAPRTRVNETDTDGFLSRQGLGQDENSAAPSTPKRVFSSLDGTPSPLIDSRETTAEVEEVERLDDEDSKNNRDKTQQPSNPPLTRSALPEQGIPGASRKPLPALPE</sequence>
<evidence type="ECO:0000313" key="10">
    <source>
        <dbReference type="Proteomes" id="UP000284375"/>
    </source>
</evidence>
<proteinExistence type="predicted"/>
<feature type="compositionally biased region" description="Basic and acidic residues" evidence="5">
    <location>
        <begin position="112"/>
        <end position="129"/>
    </location>
</feature>
<feature type="chain" id="PRO_5019179961" description="SUN domain-containing protein" evidence="7">
    <location>
        <begin position="25"/>
        <end position="963"/>
    </location>
</feature>
<dbReference type="STRING" id="252740.A0A423W6A6"/>
<gene>
    <name evidence="9" type="ORF">VSDG_03745</name>
</gene>
<feature type="compositionally biased region" description="Acidic residues" evidence="5">
    <location>
        <begin position="912"/>
        <end position="924"/>
    </location>
</feature>
<comment type="subcellular location">
    <subcellularLocation>
        <location evidence="1">Endomembrane system</location>
    </subcellularLocation>
</comment>
<evidence type="ECO:0000256" key="2">
    <source>
        <dbReference type="ARBA" id="ARBA00022692"/>
    </source>
</evidence>
<dbReference type="GO" id="GO:0034975">
    <property type="term" value="P:protein folding in endoplasmic reticulum"/>
    <property type="evidence" value="ECO:0007669"/>
    <property type="project" value="TreeGrafter"/>
</dbReference>
<feature type="transmembrane region" description="Helical" evidence="6">
    <location>
        <begin position="737"/>
        <end position="758"/>
    </location>
</feature>
<keyword evidence="4 6" id="KW-0472">Membrane</keyword>
<name>A0A423W6A6_CYTCH</name>
<dbReference type="GO" id="GO:0012505">
    <property type="term" value="C:endomembrane system"/>
    <property type="evidence" value="ECO:0007669"/>
    <property type="project" value="UniProtKB-SubCell"/>
</dbReference>
<dbReference type="PROSITE" id="PS51469">
    <property type="entry name" value="SUN"/>
    <property type="match status" value="1"/>
</dbReference>
<organism evidence="9 10">
    <name type="scientific">Cytospora chrysosperma</name>
    <name type="common">Cytospora canker fungus</name>
    <name type="synonym">Sphaeria chrysosperma</name>
    <dbReference type="NCBI Taxonomy" id="252740"/>
    <lineage>
        <taxon>Eukaryota</taxon>
        <taxon>Fungi</taxon>
        <taxon>Dikarya</taxon>
        <taxon>Ascomycota</taxon>
        <taxon>Pezizomycotina</taxon>
        <taxon>Sordariomycetes</taxon>
        <taxon>Sordariomycetidae</taxon>
        <taxon>Diaporthales</taxon>
        <taxon>Cytosporaceae</taxon>
        <taxon>Cytospora</taxon>
    </lineage>
</organism>
<comment type="caution">
    <text evidence="9">The sequence shown here is derived from an EMBL/GenBank/DDBJ whole genome shotgun (WGS) entry which is preliminary data.</text>
</comment>
<feature type="compositionally biased region" description="Low complexity" evidence="5">
    <location>
        <begin position="91"/>
        <end position="107"/>
    </location>
</feature>
<dbReference type="Gene3D" id="2.60.120.260">
    <property type="entry name" value="Galactose-binding domain-like"/>
    <property type="match status" value="1"/>
</dbReference>
<accession>A0A423W6A6</accession>
<feature type="signal peptide" evidence="7">
    <location>
        <begin position="1"/>
        <end position="24"/>
    </location>
</feature>
<evidence type="ECO:0000256" key="1">
    <source>
        <dbReference type="ARBA" id="ARBA00004308"/>
    </source>
</evidence>
<dbReference type="PANTHER" id="PTHR12953">
    <property type="entry name" value="MEMBRANE PROTEIN CH1 RELATED"/>
    <property type="match status" value="1"/>
</dbReference>
<evidence type="ECO:0000259" key="8">
    <source>
        <dbReference type="PROSITE" id="PS51469"/>
    </source>
</evidence>
<feature type="region of interest" description="Disordered" evidence="5">
    <location>
        <begin position="783"/>
        <end position="963"/>
    </location>
</feature>
<dbReference type="EMBL" id="LJZO01000012">
    <property type="protein sequence ID" value="ROV98882.1"/>
    <property type="molecule type" value="Genomic_DNA"/>
</dbReference>
<dbReference type="InterPro" id="IPR045120">
    <property type="entry name" value="Suco/Slp1-like"/>
</dbReference>
<evidence type="ECO:0000313" key="9">
    <source>
        <dbReference type="EMBL" id="ROV98882.1"/>
    </source>
</evidence>
<evidence type="ECO:0000256" key="4">
    <source>
        <dbReference type="ARBA" id="ARBA00023136"/>
    </source>
</evidence>
<dbReference type="OrthoDB" id="266334at2759"/>
<evidence type="ECO:0000256" key="5">
    <source>
        <dbReference type="SAM" id="MobiDB-lite"/>
    </source>
</evidence>
<feature type="compositionally biased region" description="Low complexity" evidence="5">
    <location>
        <begin position="525"/>
        <end position="557"/>
    </location>
</feature>
<feature type="region of interest" description="Disordered" evidence="5">
    <location>
        <begin position="481"/>
        <end position="630"/>
    </location>
</feature>
<keyword evidence="10" id="KW-1185">Reference proteome</keyword>
<dbReference type="FunFam" id="2.60.120.260:FF:000082">
    <property type="entry name" value="Sad1/UNC domain protein"/>
    <property type="match status" value="1"/>
</dbReference>
<dbReference type="Pfam" id="PF07738">
    <property type="entry name" value="Sad1_UNC"/>
    <property type="match status" value="1"/>
</dbReference>
<evidence type="ECO:0000256" key="6">
    <source>
        <dbReference type="SAM" id="Phobius"/>
    </source>
</evidence>
<feature type="region of interest" description="Disordered" evidence="5">
    <location>
        <begin position="86"/>
        <end position="142"/>
    </location>
</feature>
<feature type="domain" description="SUN" evidence="8">
    <location>
        <begin position="212"/>
        <end position="394"/>
    </location>
</feature>
<dbReference type="Proteomes" id="UP000284375">
    <property type="component" value="Unassembled WGS sequence"/>
</dbReference>
<evidence type="ECO:0000256" key="7">
    <source>
        <dbReference type="SAM" id="SignalP"/>
    </source>
</evidence>
<dbReference type="GO" id="GO:0016020">
    <property type="term" value="C:membrane"/>
    <property type="evidence" value="ECO:0007669"/>
    <property type="project" value="InterPro"/>
</dbReference>
<protein>
    <recommendedName>
        <fullName evidence="8">SUN domain-containing protein</fullName>
    </recommendedName>
</protein>
<reference evidence="9 10" key="1">
    <citation type="submission" date="2015-09" db="EMBL/GenBank/DDBJ databases">
        <title>Host preference determinants of Valsa canker pathogens revealed by comparative genomics.</title>
        <authorList>
            <person name="Yin Z."/>
            <person name="Huang L."/>
        </authorList>
    </citation>
    <scope>NUCLEOTIDE SEQUENCE [LARGE SCALE GENOMIC DNA]</scope>
    <source>
        <strain evidence="9 10">YSFL</strain>
    </source>
</reference>